<dbReference type="Proteomes" id="UP001462640">
    <property type="component" value="Unassembled WGS sequence"/>
</dbReference>
<keyword evidence="2" id="KW-0378">Hydrolase</keyword>
<dbReference type="InterPro" id="IPR033199">
    <property type="entry name" value="DDAH-like"/>
</dbReference>
<gene>
    <name evidence="3" type="ORF">ABDJ40_21305</name>
</gene>
<dbReference type="PANTHER" id="PTHR12737:SF9">
    <property type="entry name" value="DIMETHYLARGININASE"/>
    <property type="match status" value="1"/>
</dbReference>
<evidence type="ECO:0000313" key="3">
    <source>
        <dbReference type="EMBL" id="MEO3715315.1"/>
    </source>
</evidence>
<comment type="similarity">
    <text evidence="1">Belongs to the DDAH family.</text>
</comment>
<evidence type="ECO:0000256" key="1">
    <source>
        <dbReference type="ARBA" id="ARBA00008532"/>
    </source>
</evidence>
<dbReference type="Pfam" id="PF02274">
    <property type="entry name" value="ADI"/>
    <property type="match status" value="1"/>
</dbReference>
<organism evidence="3 4">
    <name type="scientific">Roseateles flavus</name>
    <dbReference type="NCBI Taxonomy" id="3149041"/>
    <lineage>
        <taxon>Bacteria</taxon>
        <taxon>Pseudomonadati</taxon>
        <taxon>Pseudomonadota</taxon>
        <taxon>Betaproteobacteria</taxon>
        <taxon>Burkholderiales</taxon>
        <taxon>Sphaerotilaceae</taxon>
        <taxon>Roseateles</taxon>
    </lineage>
</organism>
<evidence type="ECO:0000313" key="4">
    <source>
        <dbReference type="Proteomes" id="UP001462640"/>
    </source>
</evidence>
<proteinExistence type="inferred from homology"/>
<dbReference type="SUPFAM" id="SSF55909">
    <property type="entry name" value="Pentein"/>
    <property type="match status" value="1"/>
</dbReference>
<keyword evidence="4" id="KW-1185">Reference proteome</keyword>
<name>A0ABV0GJP3_9BURK</name>
<sequence>MTMLITREPAQDLQGYETTFVAAQSIHIDAAARQHQAYRDTLASSGIDVIALPAQPGLPDSLFVEDVVLALPECVVLTRPGAASRQAEVALFAADLAHHGLFDGRPVHVLQAPATLEGGDVLRLGRTLYVGLSSRTNAAGVAQLRDWLAPLDYTVQAVPVMGCLHLKTGVTALDERTVLAQPDWVDLSAMPGLTVLHAEPGEPWAANVLKIGPRLFMNAASPRTAETLRARGHAVQSIDIGEFMKMEAGLTCMHVLWRD</sequence>
<dbReference type="PANTHER" id="PTHR12737">
    <property type="entry name" value="DIMETHYLARGININE DIMETHYLAMINOHYDROLASE"/>
    <property type="match status" value="1"/>
</dbReference>
<protein>
    <submittedName>
        <fullName evidence="3">Arginine deiminase family protein</fullName>
    </submittedName>
</protein>
<accession>A0ABV0GJP3</accession>
<reference evidence="3 4" key="1">
    <citation type="submission" date="2024-05" db="EMBL/GenBank/DDBJ databases">
        <title>Roseateles sp. 2.12 16S ribosomal RNA gene Genome sequencing and assembly.</title>
        <authorList>
            <person name="Woo H."/>
        </authorList>
    </citation>
    <scope>NUCLEOTIDE SEQUENCE [LARGE SCALE GENOMIC DNA]</scope>
    <source>
        <strain evidence="3 4">2.12</strain>
    </source>
</reference>
<dbReference type="EMBL" id="JBDPZC010000013">
    <property type="protein sequence ID" value="MEO3715315.1"/>
    <property type="molecule type" value="Genomic_DNA"/>
</dbReference>
<evidence type="ECO:0000256" key="2">
    <source>
        <dbReference type="ARBA" id="ARBA00022801"/>
    </source>
</evidence>
<dbReference type="Gene3D" id="3.75.10.10">
    <property type="entry name" value="L-arginine/glycine Amidinotransferase, Chain A"/>
    <property type="match status" value="1"/>
</dbReference>
<comment type="caution">
    <text evidence="3">The sequence shown here is derived from an EMBL/GenBank/DDBJ whole genome shotgun (WGS) entry which is preliminary data.</text>
</comment>
<dbReference type="RefSeq" id="WP_347612690.1">
    <property type="nucleotide sequence ID" value="NZ_JBDPZC010000013.1"/>
</dbReference>